<evidence type="ECO:0000259" key="3">
    <source>
        <dbReference type="SMART" id="SM00554"/>
    </source>
</evidence>
<proteinExistence type="inferred from homology"/>
<evidence type="ECO:0000313" key="5">
    <source>
        <dbReference type="Proteomes" id="UP000593563"/>
    </source>
</evidence>
<comment type="caution">
    <text evidence="4">The sequence shown here is derived from an EMBL/GenBank/DDBJ whole genome shotgun (WGS) entry which is preliminary data.</text>
</comment>
<dbReference type="SUPFAM" id="SSF82153">
    <property type="entry name" value="FAS1 domain"/>
    <property type="match status" value="2"/>
</dbReference>
<dbReference type="PANTHER" id="PTHR33985">
    <property type="entry name" value="OS02G0491300 PROTEIN-RELATED"/>
    <property type="match status" value="1"/>
</dbReference>
<evidence type="ECO:0000256" key="1">
    <source>
        <dbReference type="ARBA" id="ARBA00007843"/>
    </source>
</evidence>
<sequence length="362" mass="39785">MASPPNLLLLLLLISAISIPITTAIPPSPTPTPLKLRSQSITNVLSALGYRQSSTIASQNLPNTTLLPLTIFAPTDNSLLTCPSCSLPLLLLEHSIPSLYPISLLLSLPFGTKIQTLSPKLRCLTLTFSPGGVSGATAFINGVEITKPEVYKSDRLIVHEIRGFLSHLSHLSCNIEAVTSLSFPAYPTSFSPFFMMRLMLKDAMLRLRISGYSVLALAMREKYRDLLELRAATIFALDDESIFSKGQIYVRDLRFHIVPNRKLTANDLVMLPAKTVLPTMDPSEKLVITTGGGGGLLEPMRVNYVKVTNLDLLFNGRIAVHGIVGPLRHIFHDLTAVDDFSQNERARSVDEKKVVPTIDDYH</sequence>
<protein>
    <recommendedName>
        <fullName evidence="3">FAS1 domain-containing protein</fullName>
    </recommendedName>
</protein>
<dbReference type="PANTHER" id="PTHR33985:SF2">
    <property type="entry name" value="EXPRESSED PROTEIN"/>
    <property type="match status" value="1"/>
</dbReference>
<name>A0A6L5BBS9_APIGR</name>
<feature type="domain" description="FAS1" evidence="3">
    <location>
        <begin position="70"/>
        <end position="168"/>
    </location>
</feature>
<dbReference type="Proteomes" id="UP000593563">
    <property type="component" value="Unassembled WGS sequence"/>
</dbReference>
<keyword evidence="5" id="KW-1185">Reference proteome</keyword>
<dbReference type="AlphaFoldDB" id="A0A6L5BBS9"/>
<dbReference type="InterPro" id="IPR052806">
    <property type="entry name" value="Fasciclin-like_AGP"/>
</dbReference>
<dbReference type="InterPro" id="IPR036378">
    <property type="entry name" value="FAS1_dom_sf"/>
</dbReference>
<dbReference type="InterPro" id="IPR000782">
    <property type="entry name" value="FAS1_domain"/>
</dbReference>
<evidence type="ECO:0000256" key="2">
    <source>
        <dbReference type="SAM" id="SignalP"/>
    </source>
</evidence>
<feature type="domain" description="FAS1" evidence="3">
    <location>
        <begin position="233"/>
        <end position="330"/>
    </location>
</feature>
<organism evidence="4 5">
    <name type="scientific">Apium graveolens</name>
    <name type="common">Celery</name>
    <dbReference type="NCBI Taxonomy" id="4045"/>
    <lineage>
        <taxon>Eukaryota</taxon>
        <taxon>Viridiplantae</taxon>
        <taxon>Streptophyta</taxon>
        <taxon>Embryophyta</taxon>
        <taxon>Tracheophyta</taxon>
        <taxon>Spermatophyta</taxon>
        <taxon>Magnoliopsida</taxon>
        <taxon>eudicotyledons</taxon>
        <taxon>Gunneridae</taxon>
        <taxon>Pentapetalae</taxon>
        <taxon>asterids</taxon>
        <taxon>campanulids</taxon>
        <taxon>Apiales</taxon>
        <taxon>Apiaceae</taxon>
        <taxon>Apioideae</taxon>
        <taxon>apioid superclade</taxon>
        <taxon>Apieae</taxon>
        <taxon>Apium</taxon>
    </lineage>
</organism>
<reference evidence="4" key="1">
    <citation type="submission" date="2020-01" db="EMBL/GenBank/DDBJ databases">
        <title>The Celery Genome Sequence Reveals Sequential Paleo-tetraploidization, Resistance Gene Elimination, Karyotype Evolution, and Functional Innovation in Apiales.</title>
        <authorList>
            <person name="Song X."/>
        </authorList>
    </citation>
    <scope>NUCLEOTIDE SEQUENCE</scope>
    <source>
        <tissue evidence="4">Leaf</tissue>
    </source>
</reference>
<feature type="signal peptide" evidence="2">
    <location>
        <begin position="1"/>
        <end position="24"/>
    </location>
</feature>
<feature type="chain" id="PRO_5026960977" description="FAS1 domain-containing protein" evidence="2">
    <location>
        <begin position="25"/>
        <end position="362"/>
    </location>
</feature>
<accession>A0A6L5BBS9</accession>
<dbReference type="SMART" id="SM00554">
    <property type="entry name" value="FAS1"/>
    <property type="match status" value="2"/>
</dbReference>
<comment type="similarity">
    <text evidence="1">Belongs to the fasciclin-like AGP family.</text>
</comment>
<keyword evidence="2" id="KW-0732">Signal</keyword>
<gene>
    <name evidence="4" type="ORF">AG4045_000396</name>
</gene>
<dbReference type="EMBL" id="WRXP01000377">
    <property type="protein sequence ID" value="KAF1002793.1"/>
    <property type="molecule type" value="Genomic_DNA"/>
</dbReference>
<evidence type="ECO:0000313" key="4">
    <source>
        <dbReference type="EMBL" id="KAF1002793.1"/>
    </source>
</evidence>